<evidence type="ECO:0000256" key="1">
    <source>
        <dbReference type="SAM" id="MobiDB-lite"/>
    </source>
</evidence>
<dbReference type="RefSeq" id="WP_010654090.1">
    <property type="nucleotide sequence ID" value="NZ_JAPHOO010000001.1"/>
</dbReference>
<dbReference type="STRING" id="1094715.GCA_000236165_00523"/>
<sequence length="552" mass="62669">MTIAKQDLSEVLTETEYNSLTQKLDDAIESKVTWDDPNSSINLSLFGLQDSDSLRRFLLTPAGETVTHEIGAELMLERAIEEERQLQLQEEIRMEERRRAIFEWLMEEDDAEAQKAQNEIIEMQNEKKRKDEQKAQQKTDAPESKKETEDTIKRYDEAIKQLEKDQAALEQRSKKLKEERTLITNKYDAMENSLEDAPDFLEKTEEEIDAEIKKLQGEADKIADSMMEPGISDEEVFKRGDQLNAITSKISNLNDIRDSKKTDGKKFVDAEGKTTTYQEAAFVIPKKQEIVKDKDGNYYLLKNGQTEKDLQDPKIRNEAREAFKSEKKNIQLVKDVVKETKKDALTHNETRIAENKAETAMLQNQMRLMQSARAQAQQTLTNQATLEHASPQMTCPQSSKTPGNMGLVLPMPTQSNVTSTPGQKPSQLQIQAAAQFVQTVNQNQQTANKSGKGYQWNKFLDDVDKIDDPAVKEHAKKFSPDGGKTSLKDKLNLKETLNKTPVPDEIMNGFLRHMAKFEDAYKPSVTAEPSPLAQREQTQPDIPSAPDRAPSM</sequence>
<dbReference type="EMBL" id="UGGT01000001">
    <property type="protein sequence ID" value="STO21822.1"/>
    <property type="molecule type" value="Genomic_DNA"/>
</dbReference>
<reference evidence="3 4" key="1">
    <citation type="submission" date="2018-06" db="EMBL/GenBank/DDBJ databases">
        <authorList>
            <consortium name="Pathogen Informatics"/>
            <person name="Doyle S."/>
        </authorList>
    </citation>
    <scope>NUCLEOTIDE SEQUENCE [LARGE SCALE GENOMIC DNA]</scope>
    <source>
        <strain evidence="3 4">NCTC11370</strain>
    </source>
</reference>
<evidence type="ECO:0000313" key="3">
    <source>
        <dbReference type="EMBL" id="STO21822.1"/>
    </source>
</evidence>
<name>A0A377GAH7_9GAMM</name>
<dbReference type="Pfam" id="PF18641">
    <property type="entry name" value="LidA_Long_CC"/>
    <property type="match status" value="1"/>
</dbReference>
<protein>
    <recommendedName>
        <fullName evidence="2">LidA long coiled-coil domain-containing protein</fullName>
    </recommendedName>
</protein>
<feature type="region of interest" description="Disordered" evidence="1">
    <location>
        <begin position="124"/>
        <end position="151"/>
    </location>
</feature>
<feature type="region of interest" description="Disordered" evidence="1">
    <location>
        <begin position="521"/>
        <end position="552"/>
    </location>
</feature>
<dbReference type="Gene3D" id="6.10.140.2010">
    <property type="match status" value="1"/>
</dbReference>
<feature type="domain" description="LidA long coiled-coil" evidence="2">
    <location>
        <begin position="202"/>
        <end position="375"/>
    </location>
</feature>
<organism evidence="3 4">
    <name type="scientific">Fluoribacter dumoffii</name>
    <dbReference type="NCBI Taxonomy" id="463"/>
    <lineage>
        <taxon>Bacteria</taxon>
        <taxon>Pseudomonadati</taxon>
        <taxon>Pseudomonadota</taxon>
        <taxon>Gammaproteobacteria</taxon>
        <taxon>Legionellales</taxon>
        <taxon>Legionellaceae</taxon>
        <taxon>Fluoribacter</taxon>
    </lineage>
</organism>
<dbReference type="AlphaFoldDB" id="A0A377GAH7"/>
<gene>
    <name evidence="3" type="ORF">NCTC11370_01902</name>
</gene>
<evidence type="ECO:0000259" key="2">
    <source>
        <dbReference type="Pfam" id="PF18641"/>
    </source>
</evidence>
<dbReference type="GeneID" id="93291545"/>
<evidence type="ECO:0000313" key="4">
    <source>
        <dbReference type="Proteomes" id="UP000254554"/>
    </source>
</evidence>
<dbReference type="InterPro" id="IPR041463">
    <property type="entry name" value="LidA_long_CC"/>
</dbReference>
<dbReference type="OrthoDB" id="5652472at2"/>
<accession>A0A377GAH7</accession>
<dbReference type="Proteomes" id="UP000254554">
    <property type="component" value="Unassembled WGS sequence"/>
</dbReference>
<keyword evidence="4" id="KW-1185">Reference proteome</keyword>
<proteinExistence type="predicted"/>